<organism evidence="2 3">
    <name type="scientific">Lutimaribacter marinistellae</name>
    <dbReference type="NCBI Taxonomy" id="1820329"/>
    <lineage>
        <taxon>Bacteria</taxon>
        <taxon>Pseudomonadati</taxon>
        <taxon>Pseudomonadota</taxon>
        <taxon>Alphaproteobacteria</taxon>
        <taxon>Rhodobacterales</taxon>
        <taxon>Roseobacteraceae</taxon>
        <taxon>Lutimaribacter</taxon>
    </lineage>
</organism>
<dbReference type="Proteomes" id="UP001595629">
    <property type="component" value="Unassembled WGS sequence"/>
</dbReference>
<keyword evidence="1" id="KW-0732">Signal</keyword>
<comment type="caution">
    <text evidence="2">The sequence shown here is derived from an EMBL/GenBank/DDBJ whole genome shotgun (WGS) entry which is preliminary data.</text>
</comment>
<keyword evidence="3" id="KW-1185">Reference proteome</keyword>
<reference evidence="3" key="1">
    <citation type="journal article" date="2019" name="Int. J. Syst. Evol. Microbiol.">
        <title>The Global Catalogue of Microorganisms (GCM) 10K type strain sequencing project: providing services to taxonomists for standard genome sequencing and annotation.</title>
        <authorList>
            <consortium name="The Broad Institute Genomics Platform"/>
            <consortium name="The Broad Institute Genome Sequencing Center for Infectious Disease"/>
            <person name="Wu L."/>
            <person name="Ma J."/>
        </authorList>
    </citation>
    <scope>NUCLEOTIDE SEQUENCE [LARGE SCALE GENOMIC DNA]</scope>
    <source>
        <strain evidence="3">KCTC 42911</strain>
    </source>
</reference>
<sequence length="144" mass="15281">MSFRLPAIFFTLLSAMALAQLVQAEEPPSPEIHLELNTVQDTGTACRLTFVANNSIGEDIDKAVFETVIFDASGSVMLLSLFDFRDLPAGTPRVRQFDVPGTTCDAIGKVLINGANTCSAGGSDSDACGSLLNVESRIELELLG</sequence>
<evidence type="ECO:0000313" key="2">
    <source>
        <dbReference type="EMBL" id="MFC3612267.1"/>
    </source>
</evidence>
<feature type="signal peptide" evidence="1">
    <location>
        <begin position="1"/>
        <end position="19"/>
    </location>
</feature>
<proteinExistence type="predicted"/>
<protein>
    <recommendedName>
        <fullName evidence="4">Tat pathway signal sequence domain protein</fullName>
    </recommendedName>
</protein>
<name>A0ABV7T9I4_9RHOB</name>
<dbReference type="RefSeq" id="WP_386733456.1">
    <property type="nucleotide sequence ID" value="NZ_JBHRXI010000001.1"/>
</dbReference>
<dbReference type="EMBL" id="JBHRXI010000001">
    <property type="protein sequence ID" value="MFC3612267.1"/>
    <property type="molecule type" value="Genomic_DNA"/>
</dbReference>
<accession>A0ABV7T9I4</accession>
<evidence type="ECO:0008006" key="4">
    <source>
        <dbReference type="Google" id="ProtNLM"/>
    </source>
</evidence>
<gene>
    <name evidence="2" type="ORF">ACFORG_00720</name>
</gene>
<feature type="chain" id="PRO_5046398500" description="Tat pathway signal sequence domain protein" evidence="1">
    <location>
        <begin position="20"/>
        <end position="144"/>
    </location>
</feature>
<evidence type="ECO:0000256" key="1">
    <source>
        <dbReference type="SAM" id="SignalP"/>
    </source>
</evidence>
<evidence type="ECO:0000313" key="3">
    <source>
        <dbReference type="Proteomes" id="UP001595629"/>
    </source>
</evidence>